<feature type="transmembrane region" description="Helical" evidence="1">
    <location>
        <begin position="55"/>
        <end position="85"/>
    </location>
</feature>
<keyword evidence="1" id="KW-0812">Transmembrane</keyword>
<sequence length="158" mass="16543">MRSSVRGRAMMSGFMGATASCFAKLAFEANNADSPAGRKWMPNVCAVQASSDTTAAATILCSILRLIPRGICLILMIVCNAIMLGSFLEGMEESGSVAGTALATASNFATSAAYGFFLWEEDLSMEWMVGFGMVVVGVLILSTATASKPTQADASKME</sequence>
<protein>
    <submittedName>
        <fullName evidence="2">Uncharacterized protein</fullName>
    </submittedName>
</protein>
<reference evidence="2" key="1">
    <citation type="submission" date="2022-02" db="EMBL/GenBank/DDBJ databases">
        <authorList>
            <person name="Giguere J D."/>
        </authorList>
    </citation>
    <scope>NUCLEOTIDE SEQUENCE</scope>
    <source>
        <strain evidence="2">CCAP 1055/1</strain>
    </source>
</reference>
<dbReference type="PROSITE" id="PS51257">
    <property type="entry name" value="PROKAR_LIPOPROTEIN"/>
    <property type="match status" value="1"/>
</dbReference>
<keyword evidence="1" id="KW-1133">Transmembrane helix</keyword>
<gene>
    <name evidence="2" type="ORF">PTTT1_LOCUS35527</name>
</gene>
<dbReference type="AlphaFoldDB" id="A0A8J9X654"/>
<proteinExistence type="predicted"/>
<feature type="transmembrane region" description="Helical" evidence="1">
    <location>
        <begin position="125"/>
        <end position="147"/>
    </location>
</feature>
<dbReference type="PANTHER" id="PTHR31965">
    <property type="entry name" value="TRANSMEMBRANE PROTEIN 42"/>
    <property type="match status" value="1"/>
</dbReference>
<evidence type="ECO:0000256" key="1">
    <source>
        <dbReference type="SAM" id="Phobius"/>
    </source>
</evidence>
<accession>A0A8J9X654</accession>
<name>A0A8J9X654_PHATR</name>
<keyword evidence="1" id="KW-0472">Membrane</keyword>
<organism evidence="2">
    <name type="scientific">Phaeodactylum tricornutum</name>
    <name type="common">Diatom</name>
    <dbReference type="NCBI Taxonomy" id="2850"/>
    <lineage>
        <taxon>Eukaryota</taxon>
        <taxon>Sar</taxon>
        <taxon>Stramenopiles</taxon>
        <taxon>Ochrophyta</taxon>
        <taxon>Bacillariophyta</taxon>
        <taxon>Bacillariophyceae</taxon>
        <taxon>Bacillariophycidae</taxon>
        <taxon>Naviculales</taxon>
        <taxon>Phaeodactylaceae</taxon>
        <taxon>Phaeodactylum</taxon>
    </lineage>
</organism>
<dbReference type="SUPFAM" id="SSF103481">
    <property type="entry name" value="Multidrug resistance efflux transporter EmrE"/>
    <property type="match status" value="1"/>
</dbReference>
<dbReference type="InterPro" id="IPR039632">
    <property type="entry name" value="TMEM42"/>
</dbReference>
<dbReference type="InterPro" id="IPR037185">
    <property type="entry name" value="EmrE-like"/>
</dbReference>
<feature type="transmembrane region" description="Helical" evidence="1">
    <location>
        <begin position="97"/>
        <end position="119"/>
    </location>
</feature>
<dbReference type="EMBL" id="OU594944">
    <property type="protein sequence ID" value="CAG9287437.1"/>
    <property type="molecule type" value="Genomic_DNA"/>
</dbReference>
<evidence type="ECO:0000313" key="2">
    <source>
        <dbReference type="EMBL" id="CAG9287437.1"/>
    </source>
</evidence>
<dbReference type="PANTHER" id="PTHR31965:SF1">
    <property type="entry name" value="TRANSMEMBRANE PROTEIN 42"/>
    <property type="match status" value="1"/>
</dbReference>
<dbReference type="Proteomes" id="UP000836788">
    <property type="component" value="Chromosome 3"/>
</dbReference>